<dbReference type="EMBL" id="PTIZ01000005">
    <property type="protein sequence ID" value="PPK75635.1"/>
    <property type="molecule type" value="Genomic_DNA"/>
</dbReference>
<evidence type="ECO:0000313" key="1">
    <source>
        <dbReference type="EMBL" id="PPK75635.1"/>
    </source>
</evidence>
<reference evidence="1 2" key="1">
    <citation type="submission" date="2018-02" db="EMBL/GenBank/DDBJ databases">
        <title>Subsurface microbial communities from deep shales in Ohio and West Virginia, USA.</title>
        <authorList>
            <person name="Wrighton K."/>
        </authorList>
    </citation>
    <scope>NUCLEOTIDE SEQUENCE [LARGE SCALE GENOMIC DNA]</scope>
    <source>
        <strain evidence="1 2">OWC-DMM</strain>
    </source>
</reference>
<proteinExistence type="predicted"/>
<comment type="caution">
    <text evidence="1">The sequence shown here is derived from an EMBL/GenBank/DDBJ whole genome shotgun (WGS) entry which is preliminary data.</text>
</comment>
<sequence length="73" mass="8457">MALIIRSIRKAHELCLRASYKSLKFAILRKIFCHYSAIKYNGTQMTQINMINADDSKKSYLIIIISVISVLFF</sequence>
<gene>
    <name evidence="1" type="ORF">B0F87_105104</name>
</gene>
<dbReference type="AlphaFoldDB" id="A0A2S6HDS3"/>
<protein>
    <submittedName>
        <fullName evidence="1">Uncharacterized protein</fullName>
    </submittedName>
</protein>
<accession>A0A2S6HDS3</accession>
<organism evidence="1 2">
    <name type="scientific">Methylobacter tundripaludum</name>
    <dbReference type="NCBI Taxonomy" id="173365"/>
    <lineage>
        <taxon>Bacteria</taxon>
        <taxon>Pseudomonadati</taxon>
        <taxon>Pseudomonadota</taxon>
        <taxon>Gammaproteobacteria</taxon>
        <taxon>Methylococcales</taxon>
        <taxon>Methylococcaceae</taxon>
        <taxon>Methylobacter</taxon>
    </lineage>
</organism>
<name>A0A2S6HDS3_9GAMM</name>
<evidence type="ECO:0000313" key="2">
    <source>
        <dbReference type="Proteomes" id="UP000240010"/>
    </source>
</evidence>
<dbReference type="Proteomes" id="UP000240010">
    <property type="component" value="Unassembled WGS sequence"/>
</dbReference>